<sequence>GAVEVAVPVAAAERIGVRTGDRLTLTDRLDGPAVDIVVSGLYRPVDAGSPYWRLDDLAGRGLQQGGFTTYGPLLAPPGALSGGRVSAGSSGWLVTADYSSLTTGRTQALGDAARGGLAWLREQQVLSGTTAATTELPAILERLDRSLEVSRSTLLVIASQLVLLAGGALLLVA</sequence>
<keyword evidence="2" id="KW-1185">Reference proteome</keyword>
<gene>
    <name evidence="1" type="ORF">O3S69_34420</name>
</gene>
<proteinExistence type="predicted"/>
<protein>
    <submittedName>
        <fullName evidence="1">ABC transporter permease</fullName>
    </submittedName>
</protein>
<organism evidence="1 2">
    <name type="scientific">Streptomyces rubrogriseus</name>
    <dbReference type="NCBI Taxonomy" id="194673"/>
    <lineage>
        <taxon>Bacteria</taxon>
        <taxon>Bacillati</taxon>
        <taxon>Actinomycetota</taxon>
        <taxon>Actinomycetes</taxon>
        <taxon>Kitasatosporales</taxon>
        <taxon>Streptomycetaceae</taxon>
        <taxon>Streptomyces</taxon>
        <taxon>Streptomyces violaceoruber group</taxon>
    </lineage>
</organism>
<evidence type="ECO:0000313" key="2">
    <source>
        <dbReference type="Proteomes" id="UP001301132"/>
    </source>
</evidence>
<feature type="non-terminal residue" evidence="1">
    <location>
        <position position="173"/>
    </location>
</feature>
<name>A0ABT4PDC2_9ACTN</name>
<dbReference type="Proteomes" id="UP001301132">
    <property type="component" value="Unassembled WGS sequence"/>
</dbReference>
<reference evidence="1 2" key="1">
    <citation type="submission" date="2022-12" db="EMBL/GenBank/DDBJ databases">
        <authorList>
            <person name="Abashina T."/>
            <person name="Solyanikova I."/>
            <person name="Delegan Y."/>
        </authorList>
    </citation>
    <scope>NUCLEOTIDE SEQUENCE [LARGE SCALE GENOMIC DNA]</scope>
    <source>
        <strain evidence="1 2">IPS92ro</strain>
    </source>
</reference>
<feature type="non-terminal residue" evidence="1">
    <location>
        <position position="1"/>
    </location>
</feature>
<evidence type="ECO:0000313" key="1">
    <source>
        <dbReference type="EMBL" id="MCZ4639146.1"/>
    </source>
</evidence>
<dbReference type="EMBL" id="JAPWHU010000922">
    <property type="protein sequence ID" value="MCZ4639146.1"/>
    <property type="molecule type" value="Genomic_DNA"/>
</dbReference>
<comment type="caution">
    <text evidence="1">The sequence shown here is derived from an EMBL/GenBank/DDBJ whole genome shotgun (WGS) entry which is preliminary data.</text>
</comment>
<accession>A0ABT4PDC2</accession>